<feature type="compositionally biased region" description="Basic and acidic residues" evidence="1">
    <location>
        <begin position="172"/>
        <end position="201"/>
    </location>
</feature>
<feature type="compositionally biased region" description="Basic and acidic residues" evidence="1">
    <location>
        <begin position="600"/>
        <end position="624"/>
    </location>
</feature>
<feature type="region of interest" description="Disordered" evidence="1">
    <location>
        <begin position="974"/>
        <end position="1004"/>
    </location>
</feature>
<feature type="compositionally biased region" description="Basic and acidic residues" evidence="1">
    <location>
        <begin position="559"/>
        <end position="568"/>
    </location>
</feature>
<gene>
    <name evidence="2" type="ORF">PVP01_1442900</name>
</gene>
<feature type="compositionally biased region" description="Basic and acidic residues" evidence="1">
    <location>
        <begin position="1106"/>
        <end position="1119"/>
    </location>
</feature>
<feature type="compositionally biased region" description="Basic and acidic residues" evidence="1">
    <location>
        <begin position="312"/>
        <end position="321"/>
    </location>
</feature>
<dbReference type="VEuPathDB" id="PlasmoDB:PVW1_140049200"/>
<feature type="compositionally biased region" description="Polar residues" evidence="1">
    <location>
        <begin position="1173"/>
        <end position="1188"/>
    </location>
</feature>
<dbReference type="Proteomes" id="UP000220605">
    <property type="component" value="Chromosome 14"/>
</dbReference>
<sequence length="1288" mass="142065">MKGKGKSTDAPKGGKTTKRAKVERPTETAKGKTQGNKKRKQGKARKGKEPSSNESDESDVYFYKDLQRWKNNVKVPIWLKKPKDKESLNEFYKNVIKKLLRVKNKIRAYQIEEAYLIDCLRKCLMDLNLNSIRSLDCENYEMVRRLCAGGCSAFSKSDGKNGEKEEDEEDEGKCYKRTKEEADPGDSQKDSLHEPTLKDDSYVDHTTHTRVNCATDKVTPPTGENVNSLVESLKNALSVEQGDQKKDLMRHVFNKVIIPGAFFENNNFCPIFMNLLKLDIYNACCVSGAEMGPKLMSLIQLLNNFDEGVKDAAGKGAEREGVPSGSSVGTQKGDSQQGDAQLRSSPHNEGDNSYREDRLFFQSQTSLFKLSQYCIEKGVVANQQVASFDTIYIYSEKEPQSADSQSQRDSHKGKHKKKLRPLGNLKYSLDTTKKENESLHFINERRAILENDSTRRGLSQCGGSHEEGAALANESVESVKAKESSCGGEVLEILSHSDEKEELQDGEIAPVEEEAIHGGKEAISIEGSAHETEQSFDSAVSSVKGISKFDCGGSHPKCRSTEGAKEDPLNYLQNDWPEFDEGGSAAGRGGLEEGSSLRGGDTKGGEAPREEAPREEASREEASRKATPPTGAEICRLYKESEPGRGNQIDESPLQVAQPSSHSNERSTKLCKRKLPQSDHSSADERQSVQFDTFELFMVNGKIKKKKKQHISNEFEHVPIEVRNSLGKWHDSRCSDFTGAHVRAQLEGSDVERGSSPPDGEIFANRGSSPPDGEIFANRGSSPPDGESFSNRNAHITPSIEKNPPSARPPSGHSQTCQDSDTSVIIQMIHYNRKEDSGSDGGGVNLVEKLPPSAARPKCGAAVSSDLAEEMEGDPYGDADKAKDKDPRSVVGRFSDDASASCVVNVNDYWKGDGAECLPPRVAPHSEVIVLEDDDEEGSADNGVIGGVSGMGSVKGSGMESVKGNVMESVQGNHDSARNCEGAPQTDERTPWVNPPRRDEATAGISIEQPKIRETERRKELSILNLDINKTSNVVLEGLMEFFGLKSKRLSRKILIAELTRIQSYLNEQYGQMAREYHPPMAMQKEHPKLGKGKAVEGGYQTESSLPHRDRAEGGEKSRMCTTGGSATVRDSMGVPLGDVHAEVHPFFEHEEWFDGAPVGGGSADRVGATRGISNQVSTTQGGSNQVDATRRTPPPLNDEEAKSQEDYLNRMKKKIKQMELKSLFERIDEAIGVNEVLHDHIKRDRQIEYSLLKRYLVDCKLSVNREIVMTYCREKHIQVVPKKKAKV</sequence>
<feature type="compositionally biased region" description="Basic residues" evidence="1">
    <location>
        <begin position="411"/>
        <end position="420"/>
    </location>
</feature>
<feature type="region of interest" description="Disordered" evidence="1">
    <location>
        <begin position="747"/>
        <end position="818"/>
    </location>
</feature>
<dbReference type="VEuPathDB" id="PlasmoDB:PVP01_1442900"/>
<evidence type="ECO:0000313" key="3">
    <source>
        <dbReference type="Proteomes" id="UP000220605"/>
    </source>
</evidence>
<feature type="compositionally biased region" description="Basic and acidic residues" evidence="1">
    <location>
        <begin position="878"/>
        <end position="888"/>
    </location>
</feature>
<feature type="compositionally biased region" description="Basic residues" evidence="1">
    <location>
        <begin position="35"/>
        <end position="46"/>
    </location>
</feature>
<feature type="compositionally biased region" description="Acidic residues" evidence="1">
    <location>
        <begin position="867"/>
        <end position="877"/>
    </location>
</feature>
<feature type="region of interest" description="Disordered" evidence="1">
    <location>
        <begin position="398"/>
        <end position="426"/>
    </location>
</feature>
<name>A0A565A4U0_PLAVI</name>
<dbReference type="OrthoDB" id="392882at2759"/>
<evidence type="ECO:0000313" key="2">
    <source>
        <dbReference type="EMBL" id="VUZ98952.1"/>
    </source>
</evidence>
<protein>
    <submittedName>
        <fullName evidence="2">Uncharacterized protein</fullName>
    </submittedName>
</protein>
<feature type="region of interest" description="Disordered" evidence="1">
    <location>
        <begin position="1173"/>
        <end position="1203"/>
    </location>
</feature>
<proteinExistence type="predicted"/>
<reference evidence="3" key="1">
    <citation type="submission" date="2016-07" db="EMBL/GenBank/DDBJ databases">
        <authorList>
            <consortium name="Pathogen Informatics"/>
        </authorList>
    </citation>
    <scope>NUCLEOTIDE SEQUENCE [LARGE SCALE GENOMIC DNA]</scope>
</reference>
<dbReference type="EMBL" id="LT635625">
    <property type="protein sequence ID" value="VUZ98952.1"/>
    <property type="molecule type" value="Genomic_DNA"/>
</dbReference>
<feature type="compositionally biased region" description="Polar residues" evidence="1">
    <location>
        <begin position="324"/>
        <end position="345"/>
    </location>
</feature>
<accession>A0A565A4U0</accession>
<feature type="compositionally biased region" description="Basic and acidic residues" evidence="1">
    <location>
        <begin position="398"/>
        <end position="410"/>
    </location>
</feature>
<feature type="region of interest" description="Disordered" evidence="1">
    <location>
        <begin position="833"/>
        <end position="888"/>
    </location>
</feature>
<feature type="region of interest" description="Disordered" evidence="1">
    <location>
        <begin position="552"/>
        <end position="687"/>
    </location>
</feature>
<evidence type="ECO:0000256" key="1">
    <source>
        <dbReference type="SAM" id="MobiDB-lite"/>
    </source>
</evidence>
<feature type="compositionally biased region" description="Basic and acidic residues" evidence="1">
    <location>
        <begin position="20"/>
        <end position="30"/>
    </location>
</feature>
<organism evidence="2 3">
    <name type="scientific">Plasmodium vivax</name>
    <name type="common">malaria parasite P. vivax</name>
    <dbReference type="NCBI Taxonomy" id="5855"/>
    <lineage>
        <taxon>Eukaryota</taxon>
        <taxon>Sar</taxon>
        <taxon>Alveolata</taxon>
        <taxon>Apicomplexa</taxon>
        <taxon>Aconoidasida</taxon>
        <taxon>Haemosporida</taxon>
        <taxon>Plasmodiidae</taxon>
        <taxon>Plasmodium</taxon>
        <taxon>Plasmodium (Plasmodium)</taxon>
    </lineage>
</organism>
<feature type="region of interest" description="Disordered" evidence="1">
    <location>
        <begin position="1084"/>
        <end position="1127"/>
    </location>
</feature>
<feature type="region of interest" description="Disordered" evidence="1">
    <location>
        <begin position="155"/>
        <end position="201"/>
    </location>
</feature>
<feature type="region of interest" description="Disordered" evidence="1">
    <location>
        <begin position="312"/>
        <end position="353"/>
    </location>
</feature>
<feature type="region of interest" description="Disordered" evidence="1">
    <location>
        <begin position="1"/>
        <end position="56"/>
    </location>
</feature>
<feature type="compositionally biased region" description="Basic and acidic residues" evidence="1">
    <location>
        <begin position="986"/>
        <end position="1001"/>
    </location>
</feature>
<dbReference type="VEuPathDB" id="PlasmoDB:PVPAM_140050900"/>
<dbReference type="VEuPathDB" id="PlasmoDB:PVX_123865"/>